<reference evidence="3 4" key="1">
    <citation type="submission" date="2018-05" db="EMBL/GenBank/DDBJ databases">
        <title>Whole genome sequencing of Paracoccus thiocyanatus SST.</title>
        <authorList>
            <person name="Ghosh W."/>
            <person name="Rameez M.J."/>
            <person name="Roy C."/>
        </authorList>
    </citation>
    <scope>NUCLEOTIDE SEQUENCE [LARGE SCALE GENOMIC DNA]</scope>
    <source>
        <strain evidence="3 4">SST</strain>
    </source>
</reference>
<feature type="region of interest" description="Disordered" evidence="1">
    <location>
        <begin position="30"/>
        <end position="49"/>
    </location>
</feature>
<organism evidence="3 4">
    <name type="scientific">Paracoccus thiocyanatus</name>
    <dbReference type="NCBI Taxonomy" id="34006"/>
    <lineage>
        <taxon>Bacteria</taxon>
        <taxon>Pseudomonadati</taxon>
        <taxon>Pseudomonadota</taxon>
        <taxon>Alphaproteobacteria</taxon>
        <taxon>Rhodobacterales</taxon>
        <taxon>Paracoccaceae</taxon>
        <taxon>Paracoccus</taxon>
    </lineage>
</organism>
<dbReference type="AlphaFoldDB" id="A0A3D8PI25"/>
<protein>
    <recommendedName>
        <fullName evidence="2">Glycosyltransferase 61 catalytic domain-containing protein</fullName>
    </recommendedName>
</protein>
<dbReference type="EMBL" id="QFCQ01000001">
    <property type="protein sequence ID" value="RDW14878.1"/>
    <property type="molecule type" value="Genomic_DNA"/>
</dbReference>
<comment type="caution">
    <text evidence="3">The sequence shown here is derived from an EMBL/GenBank/DDBJ whole genome shotgun (WGS) entry which is preliminary data.</text>
</comment>
<name>A0A3D8PI25_9RHOB</name>
<dbReference type="InterPro" id="IPR049625">
    <property type="entry name" value="Glyco_transf_61_cat"/>
</dbReference>
<dbReference type="GO" id="GO:0016757">
    <property type="term" value="F:glycosyltransferase activity"/>
    <property type="evidence" value="ECO:0007669"/>
    <property type="project" value="InterPro"/>
</dbReference>
<evidence type="ECO:0000313" key="4">
    <source>
        <dbReference type="Proteomes" id="UP000256679"/>
    </source>
</evidence>
<accession>A0A3D8PI25</accession>
<gene>
    <name evidence="3" type="ORF">DIE28_00115</name>
</gene>
<evidence type="ECO:0000256" key="1">
    <source>
        <dbReference type="SAM" id="MobiDB-lite"/>
    </source>
</evidence>
<keyword evidence="4" id="KW-1185">Reference proteome</keyword>
<proteinExistence type="predicted"/>
<feature type="domain" description="Glycosyltransferase 61 catalytic" evidence="2">
    <location>
        <begin position="131"/>
        <end position="298"/>
    </location>
</feature>
<dbReference type="RefSeq" id="WP_115754113.1">
    <property type="nucleotide sequence ID" value="NZ_QFCQ01000001.1"/>
</dbReference>
<dbReference type="Proteomes" id="UP000256679">
    <property type="component" value="Unassembled WGS sequence"/>
</dbReference>
<sequence>MPSILTKAIRANPRLQAALSRARVALLSPLPSSDRRPDKVGPVTDWGDARPGIQVPPTQVFRDIQIVPTRRFAYRNKIADGGPVWPDFETNTVVRHLNHRQFVDSNAVPWQFSGPKLRGPMVWGGRCLFHFGHLAAEHMNRLPASLYQHPRAPVVFALPPHQLIRDVPGYFWKIAAWFGAAPQQVHFITRPFIAEELYVSPQVEEFSPIPSPDWYLDLLDELPRLNGIEPIPYDALYVHRLGFVGIGQGGHAGEQALVDALRRAGVAIMNPGKESLQRQMGLYAGARKLIFAEGSAMHGRQLMGRVDQKILVLRRRPQSTMACGPLGPRCRELEYAPIIRGFAMAFNAENAPVRPHGLAFYNKDKLFESLKKNGIDIAPHWDNEAYDRLKRRDAYAWYKATMARKSLNRDMTLDHIRKAFGEAGVPMPSDAATAATLR</sequence>
<dbReference type="Pfam" id="PF04577">
    <property type="entry name" value="Glyco_transf_61"/>
    <property type="match status" value="1"/>
</dbReference>
<evidence type="ECO:0000313" key="3">
    <source>
        <dbReference type="EMBL" id="RDW14878.1"/>
    </source>
</evidence>
<evidence type="ECO:0000259" key="2">
    <source>
        <dbReference type="Pfam" id="PF04577"/>
    </source>
</evidence>